<reference evidence="2 3" key="1">
    <citation type="submission" date="2024-02" db="EMBL/GenBank/DDBJ databases">
        <authorList>
            <consortium name="ELIXIR-Norway"/>
            <consortium name="Elixir Norway"/>
        </authorList>
    </citation>
    <scope>NUCLEOTIDE SEQUENCE [LARGE SCALE GENOMIC DNA]</scope>
</reference>
<proteinExistence type="predicted"/>
<dbReference type="EMBL" id="OZ020096">
    <property type="protein sequence ID" value="CAK9254729.1"/>
    <property type="molecule type" value="Genomic_DNA"/>
</dbReference>
<dbReference type="Proteomes" id="UP001497444">
    <property type="component" value="Chromosome 1"/>
</dbReference>
<keyword evidence="3" id="KW-1185">Reference proteome</keyword>
<evidence type="ECO:0000313" key="2">
    <source>
        <dbReference type="EMBL" id="CAK9254729.1"/>
    </source>
</evidence>
<dbReference type="Gene3D" id="3.30.200.20">
    <property type="entry name" value="Phosphorylase Kinase, domain 1"/>
    <property type="match status" value="1"/>
</dbReference>
<feature type="region of interest" description="Disordered" evidence="1">
    <location>
        <begin position="1"/>
        <end position="23"/>
    </location>
</feature>
<evidence type="ECO:0000313" key="3">
    <source>
        <dbReference type="Proteomes" id="UP001497444"/>
    </source>
</evidence>
<dbReference type="PANTHER" id="PTHR46863">
    <property type="entry name" value="OS09G0572100 PROTEIN"/>
    <property type="match status" value="1"/>
</dbReference>
<organism evidence="2 3">
    <name type="scientific">Sphagnum jensenii</name>
    <dbReference type="NCBI Taxonomy" id="128206"/>
    <lineage>
        <taxon>Eukaryota</taxon>
        <taxon>Viridiplantae</taxon>
        <taxon>Streptophyta</taxon>
        <taxon>Embryophyta</taxon>
        <taxon>Bryophyta</taxon>
        <taxon>Sphagnophytina</taxon>
        <taxon>Sphagnopsida</taxon>
        <taxon>Sphagnales</taxon>
        <taxon>Sphagnaceae</taxon>
        <taxon>Sphagnum</taxon>
    </lineage>
</organism>
<feature type="compositionally biased region" description="Low complexity" evidence="1">
    <location>
        <begin position="1"/>
        <end position="21"/>
    </location>
</feature>
<dbReference type="InterPro" id="IPR011009">
    <property type="entry name" value="Kinase-like_dom_sf"/>
</dbReference>
<dbReference type="PANTHER" id="PTHR46863:SF1">
    <property type="entry name" value="PROTEIN KINASE SUPERFAMILY PROTEIN"/>
    <property type="match status" value="1"/>
</dbReference>
<accession>A0ABP0VK46</accession>
<evidence type="ECO:0000256" key="1">
    <source>
        <dbReference type="SAM" id="MobiDB-lite"/>
    </source>
</evidence>
<sequence length="262" mass="28757">MSTTTTTTTISSQTLSKESSSQVDSSANYSTSSSYSVTSSQQQQVLGIKDMLSDGAIIFKLKDLSMATKNFHPAKKMGSSVFRGSLHGMDVAVMVLKNNNNNKGSGGGGSDFFAEMKNLYSSKRSTFKQSHSIQISGRHGYMALEEKVGGLITPKLDVFAFGKELGRRLQAWMNPLLGDSAPLDYTLKTAELAKDCVDLDPNSRPNIPFCNRMNDKIPFCNRMNDKIHACLPSIPCQDNHNYTLRSNLLGRKDSIMSGRQCQ</sequence>
<name>A0ABP0VK46_9BRYO</name>
<dbReference type="SUPFAM" id="SSF56112">
    <property type="entry name" value="Protein kinase-like (PK-like)"/>
    <property type="match status" value="1"/>
</dbReference>
<protein>
    <submittedName>
        <fullName evidence="2">Uncharacterized protein</fullName>
    </submittedName>
</protein>
<gene>
    <name evidence="2" type="ORF">CSSPJE1EN1_LOCUS207</name>
</gene>